<keyword evidence="1" id="KW-1133">Transmembrane helix</keyword>
<dbReference type="EMBL" id="VSSQ01018193">
    <property type="protein sequence ID" value="MPM61173.1"/>
    <property type="molecule type" value="Genomic_DNA"/>
</dbReference>
<gene>
    <name evidence="2" type="ORF">SDC9_108029</name>
</gene>
<keyword evidence="1" id="KW-0472">Membrane</keyword>
<organism evidence="2">
    <name type="scientific">bioreactor metagenome</name>
    <dbReference type="NCBI Taxonomy" id="1076179"/>
    <lineage>
        <taxon>unclassified sequences</taxon>
        <taxon>metagenomes</taxon>
        <taxon>ecological metagenomes</taxon>
    </lineage>
</organism>
<feature type="transmembrane region" description="Helical" evidence="1">
    <location>
        <begin position="29"/>
        <end position="51"/>
    </location>
</feature>
<comment type="caution">
    <text evidence="2">The sequence shown here is derived from an EMBL/GenBank/DDBJ whole genome shotgun (WGS) entry which is preliminary data.</text>
</comment>
<keyword evidence="1" id="KW-0812">Transmembrane</keyword>
<sequence length="53" mass="5559">MYVVAPLALMVVLLPAQIGVVVTEAETEGNAFTVTVTLAVFVQFVVVLVPVTV</sequence>
<accession>A0A645BDB5</accession>
<reference evidence="2" key="1">
    <citation type="submission" date="2019-08" db="EMBL/GenBank/DDBJ databases">
        <authorList>
            <person name="Kucharzyk K."/>
            <person name="Murdoch R.W."/>
            <person name="Higgins S."/>
            <person name="Loffler F."/>
        </authorList>
    </citation>
    <scope>NUCLEOTIDE SEQUENCE</scope>
</reference>
<evidence type="ECO:0000256" key="1">
    <source>
        <dbReference type="SAM" id="Phobius"/>
    </source>
</evidence>
<dbReference type="AlphaFoldDB" id="A0A645BDB5"/>
<evidence type="ECO:0000313" key="2">
    <source>
        <dbReference type="EMBL" id="MPM61173.1"/>
    </source>
</evidence>
<proteinExistence type="predicted"/>
<name>A0A645BDB5_9ZZZZ</name>
<protein>
    <submittedName>
        <fullName evidence="2">Uncharacterized protein</fullName>
    </submittedName>
</protein>